<protein>
    <recommendedName>
        <fullName evidence="7">Xylanolytic transcriptional activator regulatory domain-containing protein</fullName>
    </recommendedName>
</protein>
<comment type="caution">
    <text evidence="8">The sequence shown here is derived from an EMBL/GenBank/DDBJ whole genome shotgun (WGS) entry which is preliminary data.</text>
</comment>
<evidence type="ECO:0000313" key="8">
    <source>
        <dbReference type="EMBL" id="KAJ9616419.1"/>
    </source>
</evidence>
<feature type="compositionally biased region" description="Polar residues" evidence="6">
    <location>
        <begin position="558"/>
        <end position="575"/>
    </location>
</feature>
<keyword evidence="4" id="KW-0804">Transcription</keyword>
<reference evidence="8" key="1">
    <citation type="submission" date="2022-10" db="EMBL/GenBank/DDBJ databases">
        <title>Culturing micro-colonial fungi from biological soil crusts in the Mojave desert and describing Neophaeococcomyces mojavensis, and introducing the new genera and species Taxawa tesnikishii.</title>
        <authorList>
            <person name="Kurbessoian T."/>
            <person name="Stajich J.E."/>
        </authorList>
    </citation>
    <scope>NUCLEOTIDE SEQUENCE</scope>
    <source>
        <strain evidence="8">TK_41</strain>
    </source>
</reference>
<dbReference type="Proteomes" id="UP001172673">
    <property type="component" value="Unassembled WGS sequence"/>
</dbReference>
<evidence type="ECO:0000256" key="3">
    <source>
        <dbReference type="ARBA" id="ARBA00023125"/>
    </source>
</evidence>
<dbReference type="InterPro" id="IPR052073">
    <property type="entry name" value="Amide_Lactam_Regulators"/>
</dbReference>
<dbReference type="SMART" id="SM00906">
    <property type="entry name" value="Fungal_trans"/>
    <property type="match status" value="1"/>
</dbReference>
<dbReference type="Pfam" id="PF04082">
    <property type="entry name" value="Fungal_trans"/>
    <property type="match status" value="1"/>
</dbReference>
<feature type="domain" description="Xylanolytic transcriptional activator regulatory" evidence="7">
    <location>
        <begin position="251"/>
        <end position="317"/>
    </location>
</feature>
<dbReference type="PANTHER" id="PTHR47171:SF2">
    <property type="entry name" value="TRANSCRIPTION FACTOR, PUTATIVE-RELATED"/>
    <property type="match status" value="1"/>
</dbReference>
<evidence type="ECO:0000256" key="4">
    <source>
        <dbReference type="ARBA" id="ARBA00023163"/>
    </source>
</evidence>
<evidence type="ECO:0000256" key="1">
    <source>
        <dbReference type="ARBA" id="ARBA00022833"/>
    </source>
</evidence>
<dbReference type="GO" id="GO:0003677">
    <property type="term" value="F:DNA binding"/>
    <property type="evidence" value="ECO:0007669"/>
    <property type="project" value="UniProtKB-KW"/>
</dbReference>
<name>A0AA39CNX6_9EURO</name>
<dbReference type="InterPro" id="IPR007219">
    <property type="entry name" value="XnlR_reg_dom"/>
</dbReference>
<sequence>MASPASKYCNIVLGGLKCRVHDDKDTGINSHHSRKRDAGPFMTAKSLGRARLSENTANSKAGTLSFLHEYNFEPRQHPAAAASSPRVDEFYNSSYLSRRAVLGDDFPDIDHSHGSRRPHEHTLTESDMKVLELYNAFELPPIPARQALFETFYERCFTWMPVVDDKSASTESSRAATSLLVLQAVLLVAATTKPESNPMLPPYPQYRRVKALIDTCAERNPLNLLAALCLMQFYAPAAPKDISTDHPRFWGTYALGLALQMGLNMKTTNQNGQEGLKRRIWWTLYARDSMMSSAHGRARIVNPSDCSIDPPSIYDFPDPNDPRAQVFVSYVSITSILADLCQLLTRQKDPPPAEKNKIGLRLVEYVRRLPPALRLVQPNGVSKPYSLDLAQLHIHILTTIIIFYRPQSIFHVPPTSAPAIVASNLNFRIFEAIELRGHTCYVSSGCAWHLLVTAIPQLSCLAIPNLRGECKSNLDTLEGVFRTLGSTRPSARNNLRNIQVIRKALESKNALPTTRQNIDEAANAFSFSPLDLFDPYGVDVPGSYDRIVAALESFSVETSQNGQTNSSATQGNDNLPHTFGAEAQSFAPTPNNEGDVTMFDDFPELLGSNFPEDGWMRNWINELNLFTE</sequence>
<organism evidence="8 9">
    <name type="scientific">Cladophialophora chaetospira</name>
    <dbReference type="NCBI Taxonomy" id="386627"/>
    <lineage>
        <taxon>Eukaryota</taxon>
        <taxon>Fungi</taxon>
        <taxon>Dikarya</taxon>
        <taxon>Ascomycota</taxon>
        <taxon>Pezizomycotina</taxon>
        <taxon>Eurotiomycetes</taxon>
        <taxon>Chaetothyriomycetidae</taxon>
        <taxon>Chaetothyriales</taxon>
        <taxon>Herpotrichiellaceae</taxon>
        <taxon>Cladophialophora</taxon>
    </lineage>
</organism>
<keyword evidence="9" id="KW-1185">Reference proteome</keyword>
<keyword evidence="1" id="KW-0862">Zinc</keyword>
<keyword evidence="3" id="KW-0238">DNA-binding</keyword>
<dbReference type="CDD" id="cd12148">
    <property type="entry name" value="fungal_TF_MHR"/>
    <property type="match status" value="1"/>
</dbReference>
<keyword evidence="2" id="KW-0805">Transcription regulation</keyword>
<dbReference type="PANTHER" id="PTHR47171">
    <property type="entry name" value="FARA-RELATED"/>
    <property type="match status" value="1"/>
</dbReference>
<evidence type="ECO:0000256" key="6">
    <source>
        <dbReference type="SAM" id="MobiDB-lite"/>
    </source>
</evidence>
<keyword evidence="5" id="KW-0539">Nucleus</keyword>
<accession>A0AA39CNX6</accession>
<dbReference type="AlphaFoldDB" id="A0AA39CNX6"/>
<evidence type="ECO:0000313" key="9">
    <source>
        <dbReference type="Proteomes" id="UP001172673"/>
    </source>
</evidence>
<gene>
    <name evidence="8" type="ORF">H2200_000137</name>
</gene>
<evidence type="ECO:0000256" key="2">
    <source>
        <dbReference type="ARBA" id="ARBA00023015"/>
    </source>
</evidence>
<dbReference type="GO" id="GO:0008270">
    <property type="term" value="F:zinc ion binding"/>
    <property type="evidence" value="ECO:0007669"/>
    <property type="project" value="InterPro"/>
</dbReference>
<dbReference type="EMBL" id="JAPDRK010000001">
    <property type="protein sequence ID" value="KAJ9616419.1"/>
    <property type="molecule type" value="Genomic_DNA"/>
</dbReference>
<proteinExistence type="predicted"/>
<dbReference type="GO" id="GO:0006351">
    <property type="term" value="P:DNA-templated transcription"/>
    <property type="evidence" value="ECO:0007669"/>
    <property type="project" value="InterPro"/>
</dbReference>
<evidence type="ECO:0000259" key="7">
    <source>
        <dbReference type="SMART" id="SM00906"/>
    </source>
</evidence>
<evidence type="ECO:0000256" key="5">
    <source>
        <dbReference type="ARBA" id="ARBA00023242"/>
    </source>
</evidence>
<feature type="region of interest" description="Disordered" evidence="6">
    <location>
        <begin position="558"/>
        <end position="593"/>
    </location>
</feature>